<organism evidence="2">
    <name type="scientific">Macrophiothrix sp</name>
    <dbReference type="NCBI Taxonomy" id="3135532"/>
    <lineage>
        <taxon>Eukaryota</taxon>
        <taxon>Metazoa</taxon>
        <taxon>Echinodermata</taxon>
        <taxon>Eleutherozoa</taxon>
        <taxon>Asterozoa</taxon>
        <taxon>Ophiuroidea</taxon>
        <taxon>Myophiuroidea</taxon>
        <taxon>Metophiurida</taxon>
        <taxon>Ophintegrida</taxon>
        <taxon>Amphilepidida</taxon>
        <taxon>Ophiurina</taxon>
        <taxon>Gnathophiurina</taxon>
        <taxon>Ophiactoidea</taxon>
        <taxon>Ophiotrichidae</taxon>
        <taxon>Macrophiothrix</taxon>
    </lineage>
</organism>
<feature type="transmembrane region" description="Helical" evidence="1">
    <location>
        <begin position="6"/>
        <end position="27"/>
    </location>
</feature>
<name>A0AAU6PX02_9ECHI</name>
<reference evidence="2" key="1">
    <citation type="submission" date="2022-06" db="EMBL/GenBank/DDBJ databases">
        <title>Macrophiothrix sp.ZBJ-48 mitochondrion, complete genome.</title>
        <authorList>
            <person name="Deng Z."/>
            <person name="Liao X."/>
        </authorList>
    </citation>
    <scope>NUCLEOTIDE SEQUENCE</scope>
</reference>
<dbReference type="EMBL" id="ON758773">
    <property type="protein sequence ID" value="WYA84604.1"/>
    <property type="molecule type" value="Genomic_DNA"/>
</dbReference>
<keyword evidence="1" id="KW-1133">Transmembrane helix</keyword>
<keyword evidence="1" id="KW-0472">Membrane</keyword>
<accession>A0AAU6PX02</accession>
<protein>
    <submittedName>
        <fullName evidence="2">ATP synthase F0 subunit 8</fullName>
    </submittedName>
</protein>
<keyword evidence="2" id="KW-0496">Mitochondrion</keyword>
<proteinExistence type="predicted"/>
<sequence>MPQLEFTIWFSNAIINWTIFISFVLIINSSAFNYLHLPAQTQYNSHLTNNNLWPWL</sequence>
<evidence type="ECO:0000313" key="2">
    <source>
        <dbReference type="EMBL" id="WYA84604.1"/>
    </source>
</evidence>
<evidence type="ECO:0000256" key="1">
    <source>
        <dbReference type="SAM" id="Phobius"/>
    </source>
</evidence>
<geneLocation type="mitochondrion" evidence="2"/>
<dbReference type="AlphaFoldDB" id="A0AAU6PX02"/>
<gene>
    <name evidence="2" type="primary">atp8</name>
</gene>
<keyword evidence="1" id="KW-0812">Transmembrane</keyword>